<keyword evidence="1" id="KW-0443">Lipid metabolism</keyword>
<dbReference type="GO" id="GO:0004305">
    <property type="term" value="F:ethanolamine kinase activity"/>
    <property type="evidence" value="ECO:0007669"/>
    <property type="project" value="TreeGrafter"/>
</dbReference>
<dbReference type="PANTHER" id="PTHR22603">
    <property type="entry name" value="CHOLINE/ETHANOALAMINE KINASE"/>
    <property type="match status" value="1"/>
</dbReference>
<dbReference type="Proteomes" id="UP000035642">
    <property type="component" value="Unassembled WGS sequence"/>
</dbReference>
<evidence type="ECO:0000313" key="5">
    <source>
        <dbReference type="WBParaSite" id="ACAC_0001348501-mRNA-1"/>
    </source>
</evidence>
<dbReference type="InterPro" id="IPR011009">
    <property type="entry name" value="Kinase-like_dom_sf"/>
</dbReference>
<reference evidence="5" key="2">
    <citation type="submission" date="2017-02" db="UniProtKB">
        <authorList>
            <consortium name="WormBaseParasite"/>
        </authorList>
    </citation>
    <scope>IDENTIFICATION</scope>
</reference>
<accession>A0A0K0DNZ6</accession>
<dbReference type="Pfam" id="PF01633">
    <property type="entry name" value="Choline_kinase"/>
    <property type="match status" value="1"/>
</dbReference>
<dbReference type="PANTHER" id="PTHR22603:SF93">
    <property type="entry name" value="RE24176P"/>
    <property type="match status" value="1"/>
</dbReference>
<keyword evidence="4" id="KW-1185">Reference proteome</keyword>
<proteinExistence type="inferred from homology"/>
<organism evidence="4 5">
    <name type="scientific">Angiostrongylus cantonensis</name>
    <name type="common">Rat lungworm</name>
    <dbReference type="NCBI Taxonomy" id="6313"/>
    <lineage>
        <taxon>Eukaryota</taxon>
        <taxon>Metazoa</taxon>
        <taxon>Ecdysozoa</taxon>
        <taxon>Nematoda</taxon>
        <taxon>Chromadorea</taxon>
        <taxon>Rhabditida</taxon>
        <taxon>Rhabditina</taxon>
        <taxon>Rhabditomorpha</taxon>
        <taxon>Strongyloidea</taxon>
        <taxon>Metastrongylidae</taxon>
        <taxon>Angiostrongylus</taxon>
    </lineage>
</organism>
<keyword evidence="2" id="KW-1208">Phospholipid metabolism</keyword>
<sequence>MVGIHTSITFKCMYLLGFSENGLGPKLLGVFPGGRFEEFIPSRPLEHDEVAHPRISSLLARILPRFHSTTVPIAKRPNILKLMREWLTLFEEQGNFHVQIQSTSFHLHTSDFKPLRYISNKTFYCSNNPEKKGNQRMEYFVLLFVYHLGVHLHGCTRVCPFRHYIHLRNPCKRSGISYLNSCNHRPAGRANNAVCCFT</sequence>
<reference evidence="4" key="1">
    <citation type="submission" date="2012-09" db="EMBL/GenBank/DDBJ databases">
        <authorList>
            <person name="Martin A.A."/>
        </authorList>
    </citation>
    <scope>NUCLEOTIDE SEQUENCE</scope>
</reference>
<evidence type="ECO:0000256" key="1">
    <source>
        <dbReference type="ARBA" id="ARBA00023209"/>
    </source>
</evidence>
<dbReference type="Gene3D" id="3.90.1200.10">
    <property type="match status" value="1"/>
</dbReference>
<dbReference type="AlphaFoldDB" id="A0A0K0DNZ6"/>
<evidence type="ECO:0000256" key="3">
    <source>
        <dbReference type="ARBA" id="ARBA00038211"/>
    </source>
</evidence>
<keyword evidence="1" id="KW-0594">Phospholipid biosynthesis</keyword>
<protein>
    <submittedName>
        <fullName evidence="5">Ovule protein</fullName>
    </submittedName>
</protein>
<keyword evidence="1" id="KW-0444">Lipid biosynthesis</keyword>
<dbReference type="SUPFAM" id="SSF56112">
    <property type="entry name" value="Protein kinase-like (PK-like)"/>
    <property type="match status" value="1"/>
</dbReference>
<dbReference type="GO" id="GO:0005737">
    <property type="term" value="C:cytoplasm"/>
    <property type="evidence" value="ECO:0007669"/>
    <property type="project" value="TreeGrafter"/>
</dbReference>
<name>A0A0K0DNZ6_ANGCA</name>
<comment type="similarity">
    <text evidence="3">Belongs to the choline/ethanolamine kinase family.</text>
</comment>
<evidence type="ECO:0000256" key="2">
    <source>
        <dbReference type="ARBA" id="ARBA00023264"/>
    </source>
</evidence>
<evidence type="ECO:0000313" key="4">
    <source>
        <dbReference type="Proteomes" id="UP000035642"/>
    </source>
</evidence>
<dbReference type="STRING" id="6313.A0A0K0DNZ6"/>
<dbReference type="GO" id="GO:0006646">
    <property type="term" value="P:phosphatidylethanolamine biosynthetic process"/>
    <property type="evidence" value="ECO:0007669"/>
    <property type="project" value="TreeGrafter"/>
</dbReference>
<dbReference type="GO" id="GO:0004103">
    <property type="term" value="F:choline kinase activity"/>
    <property type="evidence" value="ECO:0007669"/>
    <property type="project" value="TreeGrafter"/>
</dbReference>
<dbReference type="WBParaSite" id="ACAC_0001348501-mRNA-1">
    <property type="protein sequence ID" value="ACAC_0001348501-mRNA-1"/>
    <property type="gene ID" value="ACAC_0001348501"/>
</dbReference>